<evidence type="ECO:0000313" key="13">
    <source>
        <dbReference type="EMBL" id="MFC0228006.1"/>
    </source>
</evidence>
<dbReference type="CDD" id="cd00075">
    <property type="entry name" value="HATPase"/>
    <property type="match status" value="1"/>
</dbReference>
<dbReference type="InterPro" id="IPR004358">
    <property type="entry name" value="Sig_transdc_His_kin-like_C"/>
</dbReference>
<evidence type="ECO:0000256" key="7">
    <source>
        <dbReference type="ARBA" id="ARBA00022741"/>
    </source>
</evidence>
<dbReference type="PANTHER" id="PTHR44936:SF10">
    <property type="entry name" value="SENSOR PROTEIN RSTB"/>
    <property type="match status" value="1"/>
</dbReference>
<keyword evidence="10" id="KW-0812">Transmembrane</keyword>
<keyword evidence="5" id="KW-0597">Phosphoprotein</keyword>
<dbReference type="InterPro" id="IPR005467">
    <property type="entry name" value="His_kinase_dom"/>
</dbReference>
<keyword evidence="7" id="KW-0547">Nucleotide-binding</keyword>
<evidence type="ECO:0000259" key="12">
    <source>
        <dbReference type="PROSITE" id="PS50885"/>
    </source>
</evidence>
<evidence type="ECO:0000313" key="14">
    <source>
        <dbReference type="Proteomes" id="UP001589792"/>
    </source>
</evidence>
<reference evidence="13 14" key="1">
    <citation type="submission" date="2024-09" db="EMBL/GenBank/DDBJ databases">
        <authorList>
            <person name="Sun Q."/>
            <person name="Mori K."/>
        </authorList>
    </citation>
    <scope>NUCLEOTIDE SEQUENCE [LARGE SCALE GENOMIC DNA]</scope>
    <source>
        <strain evidence="13 14">CCM 8626</strain>
    </source>
</reference>
<comment type="catalytic activity">
    <reaction evidence="1">
        <text>ATP + protein L-histidine = ADP + protein N-phospho-L-histidine.</text>
        <dbReference type="EC" id="2.7.13.3"/>
    </reaction>
</comment>
<accession>A0ABV6EG79</accession>
<dbReference type="GO" id="GO:0005524">
    <property type="term" value="F:ATP binding"/>
    <property type="evidence" value="ECO:0007669"/>
    <property type="project" value="UniProtKB-KW"/>
</dbReference>
<dbReference type="SUPFAM" id="SSF47384">
    <property type="entry name" value="Homodimeric domain of signal transducing histidine kinase"/>
    <property type="match status" value="1"/>
</dbReference>
<keyword evidence="14" id="KW-1185">Reference proteome</keyword>
<dbReference type="CDD" id="cd00082">
    <property type="entry name" value="HisKA"/>
    <property type="match status" value="1"/>
</dbReference>
<evidence type="ECO:0000259" key="11">
    <source>
        <dbReference type="PROSITE" id="PS50109"/>
    </source>
</evidence>
<dbReference type="Gene3D" id="1.10.287.130">
    <property type="match status" value="1"/>
</dbReference>
<dbReference type="PRINTS" id="PR00344">
    <property type="entry name" value="BCTRLSENSOR"/>
</dbReference>
<feature type="transmembrane region" description="Helical" evidence="10">
    <location>
        <begin position="150"/>
        <end position="170"/>
    </location>
</feature>
<dbReference type="InterPro" id="IPR003661">
    <property type="entry name" value="HisK_dim/P_dom"/>
</dbReference>
<keyword evidence="8" id="KW-0418">Kinase</keyword>
<evidence type="ECO:0000256" key="3">
    <source>
        <dbReference type="ARBA" id="ARBA00012438"/>
    </source>
</evidence>
<dbReference type="PROSITE" id="PS50885">
    <property type="entry name" value="HAMP"/>
    <property type="match status" value="1"/>
</dbReference>
<organism evidence="13 14">
    <name type="scientific">Serratia aquatilis</name>
    <dbReference type="NCBI Taxonomy" id="1737515"/>
    <lineage>
        <taxon>Bacteria</taxon>
        <taxon>Pseudomonadati</taxon>
        <taxon>Pseudomonadota</taxon>
        <taxon>Gammaproteobacteria</taxon>
        <taxon>Enterobacterales</taxon>
        <taxon>Yersiniaceae</taxon>
        <taxon>Serratia</taxon>
    </lineage>
</organism>
<dbReference type="SMART" id="SM00388">
    <property type="entry name" value="HisKA"/>
    <property type="match status" value="1"/>
</dbReference>
<dbReference type="InterPro" id="IPR003660">
    <property type="entry name" value="HAMP_dom"/>
</dbReference>
<keyword evidence="10" id="KW-1133">Transmembrane helix</keyword>
<protein>
    <recommendedName>
        <fullName evidence="3">histidine kinase</fullName>
        <ecNumber evidence="3">2.7.13.3</ecNumber>
    </recommendedName>
</protein>
<evidence type="ECO:0000256" key="9">
    <source>
        <dbReference type="ARBA" id="ARBA00022840"/>
    </source>
</evidence>
<dbReference type="InterPro" id="IPR050980">
    <property type="entry name" value="2C_sensor_his_kinase"/>
</dbReference>
<dbReference type="Proteomes" id="UP001589792">
    <property type="component" value="Unassembled WGS sequence"/>
</dbReference>
<gene>
    <name evidence="13" type="ORF">ACFFJ3_16140</name>
</gene>
<dbReference type="EMBL" id="JBHLXG010000017">
    <property type="protein sequence ID" value="MFC0228006.1"/>
    <property type="molecule type" value="Genomic_DNA"/>
</dbReference>
<evidence type="ECO:0000256" key="2">
    <source>
        <dbReference type="ARBA" id="ARBA00004651"/>
    </source>
</evidence>
<dbReference type="EC" id="2.7.13.3" evidence="3"/>
<dbReference type="RefSeq" id="WP_380677155.1">
    <property type="nucleotide sequence ID" value="NZ_CP173186.1"/>
</dbReference>
<dbReference type="PANTHER" id="PTHR44936">
    <property type="entry name" value="SENSOR PROTEIN CREC"/>
    <property type="match status" value="1"/>
</dbReference>
<feature type="domain" description="HAMP" evidence="12">
    <location>
        <begin position="171"/>
        <end position="223"/>
    </location>
</feature>
<dbReference type="SMART" id="SM00387">
    <property type="entry name" value="HATPase_c"/>
    <property type="match status" value="1"/>
</dbReference>
<dbReference type="InterPro" id="IPR003594">
    <property type="entry name" value="HATPase_dom"/>
</dbReference>
<feature type="transmembrane region" description="Helical" evidence="10">
    <location>
        <begin position="12"/>
        <end position="30"/>
    </location>
</feature>
<evidence type="ECO:0000256" key="1">
    <source>
        <dbReference type="ARBA" id="ARBA00000085"/>
    </source>
</evidence>
<dbReference type="Gene3D" id="3.30.565.10">
    <property type="entry name" value="Histidine kinase-like ATPase, C-terminal domain"/>
    <property type="match status" value="1"/>
</dbReference>
<feature type="domain" description="Histidine kinase" evidence="11">
    <location>
        <begin position="231"/>
        <end position="443"/>
    </location>
</feature>
<comment type="caution">
    <text evidence="13">The sequence shown here is derived from an EMBL/GenBank/DDBJ whole genome shotgun (WGS) entry which is preliminary data.</text>
</comment>
<evidence type="ECO:0000256" key="8">
    <source>
        <dbReference type="ARBA" id="ARBA00022777"/>
    </source>
</evidence>
<evidence type="ECO:0000256" key="10">
    <source>
        <dbReference type="SAM" id="Phobius"/>
    </source>
</evidence>
<name>A0ABV6EG79_9GAMM</name>
<evidence type="ECO:0000256" key="6">
    <source>
        <dbReference type="ARBA" id="ARBA00022679"/>
    </source>
</evidence>
<dbReference type="InterPro" id="IPR036890">
    <property type="entry name" value="HATPase_C_sf"/>
</dbReference>
<proteinExistence type="predicted"/>
<dbReference type="InterPro" id="IPR036097">
    <property type="entry name" value="HisK_dim/P_sf"/>
</dbReference>
<dbReference type="Pfam" id="PF02518">
    <property type="entry name" value="HATPase_c"/>
    <property type="match status" value="1"/>
</dbReference>
<dbReference type="Pfam" id="PF00512">
    <property type="entry name" value="HisKA"/>
    <property type="match status" value="1"/>
</dbReference>
<evidence type="ECO:0000256" key="4">
    <source>
        <dbReference type="ARBA" id="ARBA00022475"/>
    </source>
</evidence>
<comment type="subcellular location">
    <subcellularLocation>
        <location evidence="2">Cell membrane</location>
        <topology evidence="2">Multi-pass membrane protein</topology>
    </subcellularLocation>
</comment>
<keyword evidence="9 13" id="KW-0067">ATP-binding</keyword>
<dbReference type="SUPFAM" id="SSF55874">
    <property type="entry name" value="ATPase domain of HSP90 chaperone/DNA topoisomerase II/histidine kinase"/>
    <property type="match status" value="1"/>
</dbReference>
<sequence>MKIKSWPKIVMFLKFYLFCLLFGSGVYAIIDYVKIRTLESLTAQARYEIIRDSANLLERKYLLYRDADIDAKFNALSEYSIYSLRIENVLKLQEILPPEKYARMLTGETVLLDNDVAFKKIEGTNKVLSFNVRDFNIDSSKSKGAIRHRVYINGMIWLSLLLAIFCYTWLNPIWRDVKKVREKALLLSAGDLSARVGKASSTVFHPIASALDEMADKIKDATLMRRAMTNTMAHELRTPIARIRFHLHNYLETTDDNKKELIIDNIYQEIHDVESLIDTALSYASVENYNKILSPQKQYISTWFDEKINGELTGSRSIIFIKNYGSDLGWVYMDMNLMAHVLSNLLGNAKKYAKSTIRVSVKRTEDMLTFSVEDDGKGVATEDLDNVFKPFYRGKGNKKLGIRGFGLGLTIVDKIVSLHRGYVYVTTSELGGACFTVEVPCDYQQ</sequence>
<keyword evidence="4" id="KW-1003">Cell membrane</keyword>
<keyword evidence="10" id="KW-0472">Membrane</keyword>
<dbReference type="PROSITE" id="PS50109">
    <property type="entry name" value="HIS_KIN"/>
    <property type="match status" value="1"/>
</dbReference>
<keyword evidence="6" id="KW-0808">Transferase</keyword>
<evidence type="ECO:0000256" key="5">
    <source>
        <dbReference type="ARBA" id="ARBA00022553"/>
    </source>
</evidence>